<feature type="compositionally biased region" description="Basic and acidic residues" evidence="1">
    <location>
        <begin position="30"/>
        <end position="40"/>
    </location>
</feature>
<evidence type="ECO:0000313" key="3">
    <source>
        <dbReference type="Proteomes" id="UP000247498"/>
    </source>
</evidence>
<dbReference type="Proteomes" id="UP000247498">
    <property type="component" value="Unassembled WGS sequence"/>
</dbReference>
<evidence type="ECO:0000313" key="2">
    <source>
        <dbReference type="EMBL" id="GBF94041.1"/>
    </source>
</evidence>
<feature type="region of interest" description="Disordered" evidence="1">
    <location>
        <begin position="1"/>
        <end position="50"/>
    </location>
</feature>
<dbReference type="InParanoid" id="A0A2V0P2D8"/>
<protein>
    <submittedName>
        <fullName evidence="2">Uncharacterized protein</fullName>
    </submittedName>
</protein>
<dbReference type="AlphaFoldDB" id="A0A2V0P2D8"/>
<gene>
    <name evidence="2" type="ORF">Rsub_07309</name>
</gene>
<sequence length="117" mass="12060">MSSMLRSRAAPACGPRTSPRLPSTRLAVRVRAEAPREGGEGTRSTAAPGAAAKPALLSTFDRMLSRYDFLSTGCGALAVTGYCVARGQDPGTAAAITVTATVVALVANELFFDGRQS</sequence>
<name>A0A2V0P2D8_9CHLO</name>
<reference evidence="2 3" key="1">
    <citation type="journal article" date="2018" name="Sci. Rep.">
        <title>Raphidocelis subcapitata (=Pseudokirchneriella subcapitata) provides an insight into genome evolution and environmental adaptations in the Sphaeropleales.</title>
        <authorList>
            <person name="Suzuki S."/>
            <person name="Yamaguchi H."/>
            <person name="Nakajima N."/>
            <person name="Kawachi M."/>
        </authorList>
    </citation>
    <scope>NUCLEOTIDE SEQUENCE [LARGE SCALE GENOMIC DNA]</scope>
    <source>
        <strain evidence="2 3">NIES-35</strain>
    </source>
</reference>
<dbReference type="OrthoDB" id="511048at2759"/>
<proteinExistence type="predicted"/>
<dbReference type="EMBL" id="BDRX01000047">
    <property type="protein sequence ID" value="GBF94041.1"/>
    <property type="molecule type" value="Genomic_DNA"/>
</dbReference>
<evidence type="ECO:0000256" key="1">
    <source>
        <dbReference type="SAM" id="MobiDB-lite"/>
    </source>
</evidence>
<comment type="caution">
    <text evidence="2">The sequence shown here is derived from an EMBL/GenBank/DDBJ whole genome shotgun (WGS) entry which is preliminary data.</text>
</comment>
<keyword evidence="3" id="KW-1185">Reference proteome</keyword>
<organism evidence="2 3">
    <name type="scientific">Raphidocelis subcapitata</name>
    <dbReference type="NCBI Taxonomy" id="307507"/>
    <lineage>
        <taxon>Eukaryota</taxon>
        <taxon>Viridiplantae</taxon>
        <taxon>Chlorophyta</taxon>
        <taxon>core chlorophytes</taxon>
        <taxon>Chlorophyceae</taxon>
        <taxon>CS clade</taxon>
        <taxon>Sphaeropleales</taxon>
        <taxon>Selenastraceae</taxon>
        <taxon>Raphidocelis</taxon>
    </lineage>
</organism>
<accession>A0A2V0P2D8</accession>